<dbReference type="AlphaFoldDB" id="A0AAU4JZN5"/>
<dbReference type="PROSITE" id="PS50983">
    <property type="entry name" value="FE_B12_PBP"/>
    <property type="match status" value="1"/>
</dbReference>
<dbReference type="PANTHER" id="PTHR30532:SF24">
    <property type="entry name" value="FERRIC ENTEROBACTIN-BINDING PERIPLASMIC PROTEIN FEPB"/>
    <property type="match status" value="1"/>
</dbReference>
<protein>
    <submittedName>
        <fullName evidence="7">ABC transporter substrate-binding protein</fullName>
    </submittedName>
</protein>
<evidence type="ECO:0000256" key="5">
    <source>
        <dbReference type="SAM" id="SignalP"/>
    </source>
</evidence>
<feature type="chain" id="PRO_5044019261" evidence="5">
    <location>
        <begin position="24"/>
        <end position="321"/>
    </location>
</feature>
<dbReference type="PANTHER" id="PTHR30532">
    <property type="entry name" value="IRON III DICITRATE-BINDING PERIPLASMIC PROTEIN"/>
    <property type="match status" value="1"/>
</dbReference>
<feature type="domain" description="Fe/B12 periplasmic-binding" evidence="6">
    <location>
        <begin position="52"/>
        <end position="320"/>
    </location>
</feature>
<evidence type="ECO:0000256" key="3">
    <source>
        <dbReference type="ARBA" id="ARBA00022448"/>
    </source>
</evidence>
<evidence type="ECO:0000256" key="1">
    <source>
        <dbReference type="ARBA" id="ARBA00004196"/>
    </source>
</evidence>
<proteinExistence type="inferred from homology"/>
<evidence type="ECO:0000259" key="6">
    <source>
        <dbReference type="PROSITE" id="PS50983"/>
    </source>
</evidence>
<dbReference type="InterPro" id="IPR051313">
    <property type="entry name" value="Bact_iron-sidero_bind"/>
</dbReference>
<keyword evidence="4 5" id="KW-0732">Signal</keyword>
<organism evidence="7 8">
    <name type="scientific">Williamsia herbipolensis</name>
    <dbReference type="NCBI Taxonomy" id="1603258"/>
    <lineage>
        <taxon>Bacteria</taxon>
        <taxon>Bacillati</taxon>
        <taxon>Actinomycetota</taxon>
        <taxon>Actinomycetes</taxon>
        <taxon>Mycobacteriales</taxon>
        <taxon>Nocardiaceae</taxon>
        <taxon>Williamsia</taxon>
    </lineage>
</organism>
<sequence>MTALTVALIGALTLGMSACSAPAENDDASGSVAPVTINTSAGSVTIDSIPKRIVAIGDQWTDAVAAFGVTPAAYGTTAQMQGGSVSPWVKDKLGSAKQINLSGDRVSQIAAADPDLILLPGFGVESAEIGKLKAIAPTIPSITGAQIDPWQDQITLLGTILRQKDKATEIIDGVQGQVTELKKADPGLAGKTFTFAYLYSADQIQVFGDPKDGAATLFADLGLTIPQRLQTLAAQQKMPRFPISTENIPELNSDLLVVAASSPQLAATLKDLPGYGQLDSVKRNAVAQLDLTAITALNLPSALSIPYALDKLKPALAAAAA</sequence>
<dbReference type="SUPFAM" id="SSF53807">
    <property type="entry name" value="Helical backbone' metal receptor"/>
    <property type="match status" value="1"/>
</dbReference>
<accession>A0AAU4JZN5</accession>
<evidence type="ECO:0000313" key="7">
    <source>
        <dbReference type="EMBL" id="WUM19246.1"/>
    </source>
</evidence>
<dbReference type="GO" id="GO:0030288">
    <property type="term" value="C:outer membrane-bounded periplasmic space"/>
    <property type="evidence" value="ECO:0007669"/>
    <property type="project" value="TreeGrafter"/>
</dbReference>
<reference evidence="7 8" key="1">
    <citation type="submission" date="2022-10" db="EMBL/GenBank/DDBJ databases">
        <title>The complete genomes of actinobacterial strains from the NBC collection.</title>
        <authorList>
            <person name="Joergensen T.S."/>
            <person name="Alvarez Arevalo M."/>
            <person name="Sterndorff E.B."/>
            <person name="Faurdal D."/>
            <person name="Vuksanovic O."/>
            <person name="Mourched A.-S."/>
            <person name="Charusanti P."/>
            <person name="Shaw S."/>
            <person name="Blin K."/>
            <person name="Weber T."/>
        </authorList>
    </citation>
    <scope>NUCLEOTIDE SEQUENCE [LARGE SCALE GENOMIC DNA]</scope>
    <source>
        <strain evidence="7 8">NBC_00319</strain>
    </source>
</reference>
<dbReference type="RefSeq" id="WP_045821661.1">
    <property type="nucleotide sequence ID" value="NZ_CP108021.1"/>
</dbReference>
<comment type="subcellular location">
    <subcellularLocation>
        <location evidence="1">Cell envelope</location>
    </subcellularLocation>
</comment>
<comment type="similarity">
    <text evidence="2">Belongs to the bacterial solute-binding protein 8 family.</text>
</comment>
<evidence type="ECO:0000256" key="2">
    <source>
        <dbReference type="ARBA" id="ARBA00008814"/>
    </source>
</evidence>
<dbReference type="GO" id="GO:1901678">
    <property type="term" value="P:iron coordination entity transport"/>
    <property type="evidence" value="ECO:0007669"/>
    <property type="project" value="UniProtKB-ARBA"/>
</dbReference>
<evidence type="ECO:0000256" key="4">
    <source>
        <dbReference type="ARBA" id="ARBA00022729"/>
    </source>
</evidence>
<gene>
    <name evidence="7" type="ORF">OG579_16250</name>
</gene>
<dbReference type="Pfam" id="PF01497">
    <property type="entry name" value="Peripla_BP_2"/>
    <property type="match status" value="1"/>
</dbReference>
<keyword evidence="3" id="KW-0813">Transport</keyword>
<evidence type="ECO:0000313" key="8">
    <source>
        <dbReference type="Proteomes" id="UP001432128"/>
    </source>
</evidence>
<keyword evidence="8" id="KW-1185">Reference proteome</keyword>
<dbReference type="Gene3D" id="3.40.50.1980">
    <property type="entry name" value="Nitrogenase molybdenum iron protein domain"/>
    <property type="match status" value="2"/>
</dbReference>
<dbReference type="InterPro" id="IPR002491">
    <property type="entry name" value="ABC_transptr_periplasmic_BD"/>
</dbReference>
<dbReference type="KEGG" id="whr:OG579_16250"/>
<dbReference type="Proteomes" id="UP001432128">
    <property type="component" value="Chromosome"/>
</dbReference>
<dbReference type="EMBL" id="CP108021">
    <property type="protein sequence ID" value="WUM19246.1"/>
    <property type="molecule type" value="Genomic_DNA"/>
</dbReference>
<feature type="signal peptide" evidence="5">
    <location>
        <begin position="1"/>
        <end position="23"/>
    </location>
</feature>
<name>A0AAU4JZN5_9NOCA</name>